<feature type="non-terminal residue" evidence="2">
    <location>
        <position position="383"/>
    </location>
</feature>
<dbReference type="EMBL" id="AFNH02000433">
    <property type="protein sequence ID" value="EZG69709.1"/>
    <property type="molecule type" value="Genomic_DNA"/>
</dbReference>
<name>A0A023B8T8_GRENI</name>
<sequence length="383" mass="42907">MFGQQLFLATYELVASCPVEWFEFMSAEDLSITVPLSALPQQPASPAWAHARLRNWTRLELIADRSPPTFSLHSRRDVGREVGREARGSVPSSTPHALRHMNAGSNNKQALWRYLLTRISIEILTSAFPDLATAVARSVFPGSCEQAWFPTRYNLPSDFVRSLDPVQDDLVQDDLVQDNLMVYIPLPPWLCGTQSAEPAGYFIFNLEFLYDYLNRLDTHFVDARDILLPSVPVRADPDGRKGRGRKGRGRGPVGLEKLTRVLNARGADSARDAGPARLSDDRTDRLLCICMSFHNAQKRVLDRTRTFSLDAAKIISRQAANNSPFTVRSLSTKLRISHPTEDQAEEQDKADDQDTDEDDQMRSMLHTPNSPGQSSESFCTDSS</sequence>
<evidence type="ECO:0000313" key="2">
    <source>
        <dbReference type="EMBL" id="EZG69709.1"/>
    </source>
</evidence>
<comment type="caution">
    <text evidence="2">The sequence shown here is derived from an EMBL/GenBank/DDBJ whole genome shotgun (WGS) entry which is preliminary data.</text>
</comment>
<accession>A0A023B8T8</accession>
<feature type="compositionally biased region" description="Basic and acidic residues" evidence="1">
    <location>
        <begin position="338"/>
        <end position="352"/>
    </location>
</feature>
<dbReference type="AlphaFoldDB" id="A0A023B8T8"/>
<feature type="region of interest" description="Disordered" evidence="1">
    <location>
        <begin position="81"/>
        <end position="100"/>
    </location>
</feature>
<dbReference type="VEuPathDB" id="CryptoDB:GNI_057110"/>
<proteinExistence type="predicted"/>
<dbReference type="RefSeq" id="XP_011129987.1">
    <property type="nucleotide sequence ID" value="XM_011131685.1"/>
</dbReference>
<organism evidence="2 3">
    <name type="scientific">Gregarina niphandrodes</name>
    <name type="common">Septate eugregarine</name>
    <dbReference type="NCBI Taxonomy" id="110365"/>
    <lineage>
        <taxon>Eukaryota</taxon>
        <taxon>Sar</taxon>
        <taxon>Alveolata</taxon>
        <taxon>Apicomplexa</taxon>
        <taxon>Conoidasida</taxon>
        <taxon>Gregarinasina</taxon>
        <taxon>Eugregarinorida</taxon>
        <taxon>Gregarinidae</taxon>
        <taxon>Gregarina</taxon>
    </lineage>
</organism>
<feature type="compositionally biased region" description="Polar residues" evidence="1">
    <location>
        <begin position="366"/>
        <end position="383"/>
    </location>
</feature>
<feature type="region of interest" description="Disordered" evidence="1">
    <location>
        <begin position="234"/>
        <end position="253"/>
    </location>
</feature>
<dbReference type="Proteomes" id="UP000019763">
    <property type="component" value="Unassembled WGS sequence"/>
</dbReference>
<evidence type="ECO:0000313" key="3">
    <source>
        <dbReference type="Proteomes" id="UP000019763"/>
    </source>
</evidence>
<dbReference type="GeneID" id="22912110"/>
<gene>
    <name evidence="2" type="ORF">GNI_057110</name>
</gene>
<keyword evidence="3" id="KW-1185">Reference proteome</keyword>
<feature type="region of interest" description="Disordered" evidence="1">
    <location>
        <begin position="338"/>
        <end position="383"/>
    </location>
</feature>
<reference evidence="2" key="1">
    <citation type="submission" date="2013-12" db="EMBL/GenBank/DDBJ databases">
        <authorList>
            <person name="Omoto C.K."/>
            <person name="Sibley D."/>
            <person name="Venepally P."/>
            <person name="Hadjithomas M."/>
            <person name="Karamycheva S."/>
            <person name="Brunk B."/>
            <person name="Roos D."/>
            <person name="Caler E."/>
            <person name="Lorenzi H."/>
        </authorList>
    </citation>
    <scope>NUCLEOTIDE SEQUENCE</scope>
</reference>
<protein>
    <submittedName>
        <fullName evidence="2">Uncharacterized protein</fullName>
    </submittedName>
</protein>
<evidence type="ECO:0000256" key="1">
    <source>
        <dbReference type="SAM" id="MobiDB-lite"/>
    </source>
</evidence>